<reference evidence="1 2" key="1">
    <citation type="journal article" date="2000" name="Arch. Microbiol.">
        <title>Rhodobaca bogoriensis gen. nov. and sp. nov., an alkaliphilic purple nonsulfur bacterium from African Rift Valley soda lakes.</title>
        <authorList>
            <person name="Milford A.D."/>
            <person name="Achenbach L.A."/>
            <person name="Jung D.O."/>
            <person name="Madigan M.T."/>
        </authorList>
    </citation>
    <scope>NUCLEOTIDE SEQUENCE [LARGE SCALE GENOMIC DNA]</scope>
    <source>
        <strain evidence="1 2">2376</strain>
    </source>
</reference>
<dbReference type="InterPro" id="IPR011227">
    <property type="entry name" value="UCP029730"/>
</dbReference>
<comment type="caution">
    <text evidence="1">The sequence shown here is derived from an EMBL/GenBank/DDBJ whole genome shotgun (WGS) entry which is preliminary data.</text>
</comment>
<protein>
    <submittedName>
        <fullName evidence="1">N-formylglutamate amidohydrolase</fullName>
    </submittedName>
</protein>
<name>A0A7Z0HX84_9RHOB</name>
<dbReference type="GO" id="GO:0016787">
    <property type="term" value="F:hydrolase activity"/>
    <property type="evidence" value="ECO:0007669"/>
    <property type="project" value="UniProtKB-KW"/>
</dbReference>
<organism evidence="1 2">
    <name type="scientific">Rhabdonatronobacter sediminivivens</name>
    <dbReference type="NCBI Taxonomy" id="2743469"/>
    <lineage>
        <taxon>Bacteria</taxon>
        <taxon>Pseudomonadati</taxon>
        <taxon>Pseudomonadota</taxon>
        <taxon>Alphaproteobacteria</taxon>
        <taxon>Rhodobacterales</taxon>
        <taxon>Paracoccaceae</taxon>
        <taxon>Rhabdonatronobacter</taxon>
    </lineage>
</organism>
<evidence type="ECO:0000313" key="1">
    <source>
        <dbReference type="EMBL" id="NYS23986.1"/>
    </source>
</evidence>
<dbReference type="Pfam" id="PF05013">
    <property type="entry name" value="FGase"/>
    <property type="match status" value="1"/>
</dbReference>
<dbReference type="Proteomes" id="UP000529417">
    <property type="component" value="Unassembled WGS sequence"/>
</dbReference>
<sequence length="284" mass="29794">MTSVQPIPPQTAPQSDGRWPGLVQAWNSAGQEVAPGGAAGLILVCEHASNATAAPWGDLGVSPAVLEAHVAWDPGALGLARALGAALAPSCGGVELVHAPLSRLIHDLNRSPDRPGAMPEASEVHAIPGNRGLDAAARQQRVEALYLPFHTTLHARIARQLAMGRRPVMLTIHSFTPIWHGQKRAVEFGVIHDADPDLAQAIVQAAPGCGLETRLNEPYSAADHVTHTLRLQATPYGLANAMLELRNDLIATPQAQADMAAHLAPVLAAAMARRAETEGACRAS</sequence>
<proteinExistence type="predicted"/>
<dbReference type="EMBL" id="JACBXS010000005">
    <property type="protein sequence ID" value="NYS23986.1"/>
    <property type="molecule type" value="Genomic_DNA"/>
</dbReference>
<accession>A0A7Z0HX84</accession>
<gene>
    <name evidence="1" type="ORF">HUK65_03205</name>
</gene>
<dbReference type="SUPFAM" id="SSF53187">
    <property type="entry name" value="Zn-dependent exopeptidases"/>
    <property type="match status" value="1"/>
</dbReference>
<dbReference type="InterPro" id="IPR007709">
    <property type="entry name" value="N-FG_amidohydro"/>
</dbReference>
<dbReference type="Gene3D" id="3.40.630.40">
    <property type="entry name" value="Zn-dependent exopeptidases"/>
    <property type="match status" value="1"/>
</dbReference>
<dbReference type="RefSeq" id="WP_179904695.1">
    <property type="nucleotide sequence ID" value="NZ_JACBXS010000005.1"/>
</dbReference>
<evidence type="ECO:0000313" key="2">
    <source>
        <dbReference type="Proteomes" id="UP000529417"/>
    </source>
</evidence>
<dbReference type="PIRSF" id="PIRSF029730">
    <property type="entry name" value="UCP029730"/>
    <property type="match status" value="1"/>
</dbReference>
<dbReference type="AlphaFoldDB" id="A0A7Z0HX84"/>
<keyword evidence="2" id="KW-1185">Reference proteome</keyword>
<keyword evidence="1" id="KW-0378">Hydrolase</keyword>